<evidence type="ECO:0000313" key="9">
    <source>
        <dbReference type="Proteomes" id="UP001161422"/>
    </source>
</evidence>
<evidence type="ECO:0000256" key="1">
    <source>
        <dbReference type="ARBA" id="ARBA00004533"/>
    </source>
</evidence>
<dbReference type="Pfam" id="PF00535">
    <property type="entry name" value="Glycos_transf_2"/>
    <property type="match status" value="1"/>
</dbReference>
<evidence type="ECO:0000256" key="5">
    <source>
        <dbReference type="ARBA" id="ARBA00023136"/>
    </source>
</evidence>
<evidence type="ECO:0000313" key="8">
    <source>
        <dbReference type="EMBL" id="GLP97034.1"/>
    </source>
</evidence>
<dbReference type="RefSeq" id="WP_095504336.1">
    <property type="nucleotide sequence ID" value="NZ_BSNC01000005.1"/>
</dbReference>
<keyword evidence="6 8" id="KW-0012">Acyltransferase</keyword>
<organism evidence="8 9">
    <name type="scientific">Paraferrimonas sedimenticola</name>
    <dbReference type="NCBI Taxonomy" id="375674"/>
    <lineage>
        <taxon>Bacteria</taxon>
        <taxon>Pseudomonadati</taxon>
        <taxon>Pseudomonadota</taxon>
        <taxon>Gammaproteobacteria</taxon>
        <taxon>Alteromonadales</taxon>
        <taxon>Ferrimonadaceae</taxon>
        <taxon>Paraferrimonas</taxon>
    </lineage>
</organism>
<reference evidence="8" key="1">
    <citation type="journal article" date="2014" name="Int. J. Syst. Evol. Microbiol.">
        <title>Complete genome sequence of Corynebacterium casei LMG S-19264T (=DSM 44701T), isolated from a smear-ripened cheese.</title>
        <authorList>
            <consortium name="US DOE Joint Genome Institute (JGI-PGF)"/>
            <person name="Walter F."/>
            <person name="Albersmeier A."/>
            <person name="Kalinowski J."/>
            <person name="Ruckert C."/>
        </authorList>
    </citation>
    <scope>NUCLEOTIDE SEQUENCE</scope>
    <source>
        <strain evidence="8">NBRC 101628</strain>
    </source>
</reference>
<dbReference type="SUPFAM" id="SSF53448">
    <property type="entry name" value="Nucleotide-diphospho-sugar transferases"/>
    <property type="match status" value="1"/>
</dbReference>
<evidence type="ECO:0000256" key="4">
    <source>
        <dbReference type="ARBA" id="ARBA00022679"/>
    </source>
</evidence>
<evidence type="ECO:0000259" key="7">
    <source>
        <dbReference type="Pfam" id="PF00535"/>
    </source>
</evidence>
<keyword evidence="2" id="KW-1003">Cell membrane</keyword>
<dbReference type="PANTHER" id="PTHR10859">
    <property type="entry name" value="GLYCOSYL TRANSFERASE"/>
    <property type="match status" value="1"/>
</dbReference>
<proteinExistence type="predicted"/>
<comment type="caution">
    <text evidence="8">The sequence shown here is derived from an EMBL/GenBank/DDBJ whole genome shotgun (WGS) entry which is preliminary data.</text>
</comment>
<accession>A0AA37RY38</accession>
<dbReference type="InterPro" id="IPR004960">
    <property type="entry name" value="LipA_acyltrans"/>
</dbReference>
<name>A0AA37RY38_9GAMM</name>
<evidence type="ECO:0000256" key="6">
    <source>
        <dbReference type="ARBA" id="ARBA00023315"/>
    </source>
</evidence>
<dbReference type="Gene3D" id="3.90.550.10">
    <property type="entry name" value="Spore Coat Polysaccharide Biosynthesis Protein SpsA, Chain A"/>
    <property type="match status" value="1"/>
</dbReference>
<dbReference type="GO" id="GO:0016746">
    <property type="term" value="F:acyltransferase activity"/>
    <property type="evidence" value="ECO:0007669"/>
    <property type="project" value="UniProtKB-KW"/>
</dbReference>
<evidence type="ECO:0000256" key="3">
    <source>
        <dbReference type="ARBA" id="ARBA00022519"/>
    </source>
</evidence>
<dbReference type="GO" id="GO:0005886">
    <property type="term" value="C:plasma membrane"/>
    <property type="evidence" value="ECO:0007669"/>
    <property type="project" value="UniProtKB-SubCell"/>
</dbReference>
<sequence>MKIAALIPCYNHGKTVGTVTAQLTQRGLDVLLVNDGSKASTGEVLRQLAQTDGVDLVELPTNRGKGGAVIAGLRHLVKQGYSHAVQVDADGQHDLGKLDELIAMARRYPNDVISGRPIYGDDVPKGRLYGRYATHVSVWLETLSLQIQDSMCGFRVYPLAATCELVNQVKLGERMDFDIEILVRLYWKGLNVHQVPTPVHYPEDGISHFQGLRDNVRISWLHTRLIANMLPRAPKLLLRNIKRSSTAHWAEEKERGSVIGIKLLLWSYRTFGRKAFSMLLHPVIAFYFLADRKARQASRQYLAQLQQHLSAQKMTSCVPSSSYPHFYSFGQNMLDKLAGWHGDIGYEQLHFMEQTQACIDKDADKGRVIIGSHLGNLELCRAMSEQYTDRVINALVFTKHAENFNSVMRQVNPNSSLNLIQVTELGPEIAILLQQKLERGEWVVIVGDRTSITQHNRVVWQDFLGKPAPFPQGPFVLSALLKHPVYLMFGFSNKGRYEVFVEPFEEHPCLPRKDRQKVLEGMVSRYASRLEHFATRYPLQWFNFFDFWKINNEK</sequence>
<dbReference type="GO" id="GO:0006487">
    <property type="term" value="P:protein N-linked glycosylation"/>
    <property type="evidence" value="ECO:0007669"/>
    <property type="project" value="TreeGrafter"/>
</dbReference>
<dbReference type="InterPro" id="IPR029044">
    <property type="entry name" value="Nucleotide-diphossugar_trans"/>
</dbReference>
<protein>
    <submittedName>
        <fullName evidence="8">Acyltransferase</fullName>
    </submittedName>
</protein>
<dbReference type="EMBL" id="BSNC01000005">
    <property type="protein sequence ID" value="GLP97034.1"/>
    <property type="molecule type" value="Genomic_DNA"/>
</dbReference>
<dbReference type="CDD" id="cd07984">
    <property type="entry name" value="LPLAT_LABLAT-like"/>
    <property type="match status" value="1"/>
</dbReference>
<keyword evidence="9" id="KW-1185">Reference proteome</keyword>
<keyword evidence="3" id="KW-0997">Cell inner membrane</keyword>
<keyword evidence="5" id="KW-0472">Membrane</keyword>
<gene>
    <name evidence="8" type="ORF">GCM10007895_23400</name>
</gene>
<dbReference type="Pfam" id="PF03279">
    <property type="entry name" value="Lip_A_acyltrans"/>
    <property type="match status" value="1"/>
</dbReference>
<dbReference type="GO" id="GO:0009247">
    <property type="term" value="P:glycolipid biosynthetic process"/>
    <property type="evidence" value="ECO:0007669"/>
    <property type="project" value="UniProtKB-ARBA"/>
</dbReference>
<evidence type="ECO:0000256" key="2">
    <source>
        <dbReference type="ARBA" id="ARBA00022475"/>
    </source>
</evidence>
<dbReference type="AlphaFoldDB" id="A0AA37RY38"/>
<keyword evidence="4" id="KW-0808">Transferase</keyword>
<dbReference type="Proteomes" id="UP001161422">
    <property type="component" value="Unassembled WGS sequence"/>
</dbReference>
<comment type="subcellular location">
    <subcellularLocation>
        <location evidence="1">Cell inner membrane</location>
    </subcellularLocation>
</comment>
<feature type="domain" description="Glycosyltransferase 2-like" evidence="7">
    <location>
        <begin position="6"/>
        <end position="125"/>
    </location>
</feature>
<reference evidence="8" key="2">
    <citation type="submission" date="2023-01" db="EMBL/GenBank/DDBJ databases">
        <title>Draft genome sequence of Paraferrimonas sedimenticola strain NBRC 101628.</title>
        <authorList>
            <person name="Sun Q."/>
            <person name="Mori K."/>
        </authorList>
    </citation>
    <scope>NUCLEOTIDE SEQUENCE</scope>
    <source>
        <strain evidence="8">NBRC 101628</strain>
    </source>
</reference>
<dbReference type="PANTHER" id="PTHR10859:SF91">
    <property type="entry name" value="DOLICHYL-PHOSPHATE BETA-GLUCOSYLTRANSFERASE"/>
    <property type="match status" value="1"/>
</dbReference>
<dbReference type="InterPro" id="IPR001173">
    <property type="entry name" value="Glyco_trans_2-like"/>
</dbReference>
<dbReference type="CDD" id="cd04179">
    <property type="entry name" value="DPM_DPG-synthase_like"/>
    <property type="match status" value="1"/>
</dbReference>